<comment type="similarity">
    <text evidence="2">Belongs to the alpha-carbonic anhydrase family.</text>
</comment>
<keyword evidence="5" id="KW-0862">Zinc</keyword>
<evidence type="ECO:0000256" key="4">
    <source>
        <dbReference type="ARBA" id="ARBA00022723"/>
    </source>
</evidence>
<dbReference type="InterPro" id="IPR001148">
    <property type="entry name" value="CA_dom"/>
</dbReference>
<dbReference type="Proteomes" id="UP001162164">
    <property type="component" value="Unassembled WGS sequence"/>
</dbReference>
<evidence type="ECO:0000313" key="10">
    <source>
        <dbReference type="Proteomes" id="UP001162164"/>
    </source>
</evidence>
<keyword evidence="6" id="KW-0456">Lyase</keyword>
<evidence type="ECO:0000256" key="1">
    <source>
        <dbReference type="ARBA" id="ARBA00001947"/>
    </source>
</evidence>
<feature type="domain" description="Alpha-carbonic anhydrase" evidence="8">
    <location>
        <begin position="1"/>
        <end position="282"/>
    </location>
</feature>
<dbReference type="PROSITE" id="PS51144">
    <property type="entry name" value="ALPHA_CA_2"/>
    <property type="match status" value="1"/>
</dbReference>
<comment type="cofactor">
    <cofactor evidence="1">
        <name>Zn(2+)</name>
        <dbReference type="ChEBI" id="CHEBI:29105"/>
    </cofactor>
</comment>
<evidence type="ECO:0000256" key="7">
    <source>
        <dbReference type="ARBA" id="ARBA00048348"/>
    </source>
</evidence>
<keyword evidence="4" id="KW-0479">Metal-binding</keyword>
<keyword evidence="10" id="KW-1185">Reference proteome</keyword>
<dbReference type="EMBL" id="JAPWTJ010003234">
    <property type="protein sequence ID" value="KAJ8960113.1"/>
    <property type="molecule type" value="Genomic_DNA"/>
</dbReference>
<dbReference type="CDD" id="cd00326">
    <property type="entry name" value="alpha_CA"/>
    <property type="match status" value="1"/>
</dbReference>
<evidence type="ECO:0000313" key="9">
    <source>
        <dbReference type="EMBL" id="KAJ8960113.1"/>
    </source>
</evidence>
<accession>A0ABQ9IRI4</accession>
<name>A0ABQ9IRI4_9CUCU</name>
<protein>
    <recommendedName>
        <fullName evidence="3">carbonic anhydrase</fullName>
        <ecNumber evidence="3">4.2.1.1</ecNumber>
    </recommendedName>
</protein>
<dbReference type="PANTHER" id="PTHR18952">
    <property type="entry name" value="CARBONIC ANHYDRASE"/>
    <property type="match status" value="1"/>
</dbReference>
<dbReference type="InterPro" id="IPR036398">
    <property type="entry name" value="CA_dom_sf"/>
</dbReference>
<evidence type="ECO:0000259" key="8">
    <source>
        <dbReference type="PROSITE" id="PS51144"/>
    </source>
</evidence>
<dbReference type="SMART" id="SM01057">
    <property type="entry name" value="Carb_anhydrase"/>
    <property type="match status" value="1"/>
</dbReference>
<dbReference type="InterPro" id="IPR023561">
    <property type="entry name" value="Carbonic_anhydrase_a-class"/>
</dbReference>
<dbReference type="SUPFAM" id="SSF51069">
    <property type="entry name" value="Carbonic anhydrase"/>
    <property type="match status" value="1"/>
</dbReference>
<gene>
    <name evidence="9" type="ORF">NQ317_005751</name>
</gene>
<dbReference type="PANTHER" id="PTHR18952:SF141">
    <property type="entry name" value="CARBONIC ANHYDRASE"/>
    <property type="match status" value="1"/>
</dbReference>
<evidence type="ECO:0000256" key="5">
    <source>
        <dbReference type="ARBA" id="ARBA00022833"/>
    </source>
</evidence>
<evidence type="ECO:0000256" key="6">
    <source>
        <dbReference type="ARBA" id="ARBA00023239"/>
    </source>
</evidence>
<dbReference type="Gene3D" id="3.10.200.10">
    <property type="entry name" value="Alpha carbonic anhydrase"/>
    <property type="match status" value="2"/>
</dbReference>
<dbReference type="EC" id="4.2.1.1" evidence="3"/>
<sequence length="282" mass="32765">MKGIKVQSQERPPSQSMFSGIEKVWWNTRQEESLHSKDSLENTWSTRPSHVAPRYRVQKLGSSTIQEADGERQSPIDINPIDLKILNANRKLEWKYIPENALDITNTGYCWKVHVDGQGSEPNSKDDVIYVFCDGKFFEDIRGELWVQCIMCEMWAHCDCADCKKDDYVGKKHHEIEKIVDHLMNIEYKGQTVELSEPLNPARFYPNDTSYYTYQGSLTTPPCSECVVWIVFKESIEISPEQLQTFRNLKSYTFEETCPCDEFQGYVKYNVRPTCPVGKREC</sequence>
<evidence type="ECO:0000256" key="3">
    <source>
        <dbReference type="ARBA" id="ARBA00012925"/>
    </source>
</evidence>
<comment type="catalytic activity">
    <reaction evidence="7">
        <text>hydrogencarbonate + H(+) = CO2 + H2O</text>
        <dbReference type="Rhea" id="RHEA:10748"/>
        <dbReference type="ChEBI" id="CHEBI:15377"/>
        <dbReference type="ChEBI" id="CHEBI:15378"/>
        <dbReference type="ChEBI" id="CHEBI:16526"/>
        <dbReference type="ChEBI" id="CHEBI:17544"/>
        <dbReference type="EC" id="4.2.1.1"/>
    </reaction>
</comment>
<comment type="caution">
    <text evidence="9">The sequence shown here is derived from an EMBL/GenBank/DDBJ whole genome shotgun (WGS) entry which is preliminary data.</text>
</comment>
<reference evidence="9" key="1">
    <citation type="journal article" date="2023" name="Insect Mol. Biol.">
        <title>Genome sequencing provides insights into the evolution of gene families encoding plant cell wall-degrading enzymes in longhorned beetles.</title>
        <authorList>
            <person name="Shin N.R."/>
            <person name="Okamura Y."/>
            <person name="Kirsch R."/>
            <person name="Pauchet Y."/>
        </authorList>
    </citation>
    <scope>NUCLEOTIDE SEQUENCE</scope>
    <source>
        <strain evidence="9">MMC_N1</strain>
    </source>
</reference>
<organism evidence="9 10">
    <name type="scientific">Molorchus minor</name>
    <dbReference type="NCBI Taxonomy" id="1323400"/>
    <lineage>
        <taxon>Eukaryota</taxon>
        <taxon>Metazoa</taxon>
        <taxon>Ecdysozoa</taxon>
        <taxon>Arthropoda</taxon>
        <taxon>Hexapoda</taxon>
        <taxon>Insecta</taxon>
        <taxon>Pterygota</taxon>
        <taxon>Neoptera</taxon>
        <taxon>Endopterygota</taxon>
        <taxon>Coleoptera</taxon>
        <taxon>Polyphaga</taxon>
        <taxon>Cucujiformia</taxon>
        <taxon>Chrysomeloidea</taxon>
        <taxon>Cerambycidae</taxon>
        <taxon>Lamiinae</taxon>
        <taxon>Monochamini</taxon>
        <taxon>Molorchus</taxon>
    </lineage>
</organism>
<dbReference type="Pfam" id="PF00194">
    <property type="entry name" value="Carb_anhydrase"/>
    <property type="match status" value="2"/>
</dbReference>
<proteinExistence type="inferred from homology"/>
<evidence type="ECO:0000256" key="2">
    <source>
        <dbReference type="ARBA" id="ARBA00010718"/>
    </source>
</evidence>